<dbReference type="Proteomes" id="UP000198623">
    <property type="component" value="Unassembled WGS sequence"/>
</dbReference>
<dbReference type="PROSITE" id="PS50887">
    <property type="entry name" value="GGDEF"/>
    <property type="match status" value="1"/>
</dbReference>
<dbReference type="InterPro" id="IPR029787">
    <property type="entry name" value="Nucleotide_cyclase"/>
</dbReference>
<keyword evidence="1" id="KW-0472">Membrane</keyword>
<keyword evidence="1" id="KW-1133">Transmembrane helix</keyword>
<evidence type="ECO:0000313" key="3">
    <source>
        <dbReference type="EMBL" id="SFG07973.1"/>
    </source>
</evidence>
<gene>
    <name evidence="3" type="ORF">SAMN05216175_103148</name>
</gene>
<evidence type="ECO:0000313" key="4">
    <source>
        <dbReference type="Proteomes" id="UP000198623"/>
    </source>
</evidence>
<dbReference type="SUPFAM" id="SSF55073">
    <property type="entry name" value="Nucleotide cyclase"/>
    <property type="match status" value="1"/>
</dbReference>
<feature type="transmembrane region" description="Helical" evidence="1">
    <location>
        <begin position="52"/>
        <end position="73"/>
    </location>
</feature>
<organism evidence="3 4">
    <name type="scientific">Neptunomonas qingdaonensis</name>
    <dbReference type="NCBI Taxonomy" id="1045558"/>
    <lineage>
        <taxon>Bacteria</taxon>
        <taxon>Pseudomonadati</taxon>
        <taxon>Pseudomonadota</taxon>
        <taxon>Gammaproteobacteria</taxon>
        <taxon>Oceanospirillales</taxon>
        <taxon>Oceanospirillaceae</taxon>
        <taxon>Neptunomonas</taxon>
    </lineage>
</organism>
<feature type="transmembrane region" description="Helical" evidence="1">
    <location>
        <begin position="23"/>
        <end position="46"/>
    </location>
</feature>
<keyword evidence="4" id="KW-1185">Reference proteome</keyword>
<evidence type="ECO:0000256" key="1">
    <source>
        <dbReference type="SAM" id="Phobius"/>
    </source>
</evidence>
<sequence>MANFINTPPDQNNVQQQQSLNDVLALLLLATGIMLSLLLATIAVQADLISSRVLSGLFIALLLASVVLVYRLAGFLKKYKALQARFDLINTGKDLITGLPDPNEFILRVDIECRRCAREFVPLSIMYVGFDVDYLTENDSIRVAESLINTVCRPGDMVAKVDETTFGLILPSTNEMAQQLADRCLKGVMQLQIEHPVSIGLNTFQPTSELDCSVAMRSVQHLLTKAKAEGGNKVWADAQPPLDPPVTYSY</sequence>
<accession>A0A1I2NWQ1</accession>
<dbReference type="InterPro" id="IPR000160">
    <property type="entry name" value="GGDEF_dom"/>
</dbReference>
<proteinExistence type="predicted"/>
<dbReference type="Pfam" id="PF00990">
    <property type="entry name" value="GGDEF"/>
    <property type="match status" value="1"/>
</dbReference>
<dbReference type="Gene3D" id="3.30.70.270">
    <property type="match status" value="1"/>
</dbReference>
<dbReference type="RefSeq" id="WP_143083734.1">
    <property type="nucleotide sequence ID" value="NZ_FOOU01000003.1"/>
</dbReference>
<dbReference type="AlphaFoldDB" id="A0A1I2NWQ1"/>
<reference evidence="4" key="1">
    <citation type="submission" date="2016-10" db="EMBL/GenBank/DDBJ databases">
        <authorList>
            <person name="Varghese N."/>
            <person name="Submissions S."/>
        </authorList>
    </citation>
    <scope>NUCLEOTIDE SEQUENCE [LARGE SCALE GENOMIC DNA]</scope>
    <source>
        <strain evidence="4">CGMCC 1.10971</strain>
    </source>
</reference>
<dbReference type="EMBL" id="FOOU01000003">
    <property type="protein sequence ID" value="SFG07973.1"/>
    <property type="molecule type" value="Genomic_DNA"/>
</dbReference>
<keyword evidence="1" id="KW-0812">Transmembrane</keyword>
<dbReference type="InterPro" id="IPR043128">
    <property type="entry name" value="Rev_trsase/Diguanyl_cyclase"/>
</dbReference>
<name>A0A1I2NWQ1_9GAMM</name>
<protein>
    <submittedName>
        <fullName evidence="3">GGDEF domain-containing protein, diguanylate cyclase (C-di-GMP synthetase) or its enzymatically inactive variants</fullName>
    </submittedName>
</protein>
<dbReference type="SMART" id="SM00267">
    <property type="entry name" value="GGDEF"/>
    <property type="match status" value="1"/>
</dbReference>
<dbReference type="OrthoDB" id="420409at2"/>
<dbReference type="STRING" id="1045558.SAMN05216175_103148"/>
<evidence type="ECO:0000259" key="2">
    <source>
        <dbReference type="PROSITE" id="PS50887"/>
    </source>
</evidence>
<feature type="domain" description="GGDEF" evidence="2">
    <location>
        <begin position="123"/>
        <end position="239"/>
    </location>
</feature>